<organism evidence="3 4">
    <name type="scientific">Ceratocystis pirilliformis</name>
    <dbReference type="NCBI Taxonomy" id="259994"/>
    <lineage>
        <taxon>Eukaryota</taxon>
        <taxon>Fungi</taxon>
        <taxon>Dikarya</taxon>
        <taxon>Ascomycota</taxon>
        <taxon>Pezizomycotina</taxon>
        <taxon>Sordariomycetes</taxon>
        <taxon>Hypocreomycetidae</taxon>
        <taxon>Microascales</taxon>
        <taxon>Ceratocystidaceae</taxon>
        <taxon>Ceratocystis</taxon>
    </lineage>
</organism>
<evidence type="ECO:0000256" key="2">
    <source>
        <dbReference type="SAM" id="MobiDB-lite"/>
    </source>
</evidence>
<feature type="region of interest" description="Disordered" evidence="2">
    <location>
        <begin position="537"/>
        <end position="696"/>
    </location>
</feature>
<feature type="region of interest" description="Disordered" evidence="2">
    <location>
        <begin position="129"/>
        <end position="197"/>
    </location>
</feature>
<feature type="compositionally biased region" description="Polar residues" evidence="2">
    <location>
        <begin position="619"/>
        <end position="628"/>
    </location>
</feature>
<protein>
    <submittedName>
        <fullName evidence="3">Uncharacterized protein</fullName>
    </submittedName>
</protein>
<comment type="caution">
    <text evidence="3">The sequence shown here is derived from an EMBL/GenBank/DDBJ whole genome shotgun (WGS) entry which is preliminary data.</text>
</comment>
<feature type="compositionally biased region" description="Polar residues" evidence="2">
    <location>
        <begin position="303"/>
        <end position="328"/>
    </location>
</feature>
<feature type="compositionally biased region" description="Polar residues" evidence="2">
    <location>
        <begin position="252"/>
        <end position="265"/>
    </location>
</feature>
<gene>
    <name evidence="3" type="ORF">Cpir12675_000899</name>
</gene>
<feature type="compositionally biased region" description="Polar residues" evidence="2">
    <location>
        <begin position="395"/>
        <end position="435"/>
    </location>
</feature>
<feature type="compositionally biased region" description="Acidic residues" evidence="2">
    <location>
        <begin position="855"/>
        <end position="867"/>
    </location>
</feature>
<feature type="compositionally biased region" description="Low complexity" evidence="2">
    <location>
        <begin position="129"/>
        <end position="143"/>
    </location>
</feature>
<dbReference type="EMBL" id="JAWDJO010000012">
    <property type="protein sequence ID" value="KAL1900433.1"/>
    <property type="molecule type" value="Genomic_DNA"/>
</dbReference>
<feature type="region of interest" description="Disordered" evidence="2">
    <location>
        <begin position="709"/>
        <end position="737"/>
    </location>
</feature>
<feature type="region of interest" description="Disordered" evidence="2">
    <location>
        <begin position="1"/>
        <end position="85"/>
    </location>
</feature>
<feature type="compositionally biased region" description="Polar residues" evidence="2">
    <location>
        <begin position="657"/>
        <end position="685"/>
    </location>
</feature>
<feature type="compositionally biased region" description="Polar residues" evidence="2">
    <location>
        <begin position="14"/>
        <end position="27"/>
    </location>
</feature>
<feature type="region of interest" description="Disordered" evidence="2">
    <location>
        <begin position="240"/>
        <end position="328"/>
    </location>
</feature>
<feature type="compositionally biased region" description="Polar residues" evidence="2">
    <location>
        <begin position="878"/>
        <end position="887"/>
    </location>
</feature>
<evidence type="ECO:0000313" key="4">
    <source>
        <dbReference type="Proteomes" id="UP001583280"/>
    </source>
</evidence>
<feature type="region of interest" description="Disordered" evidence="2">
    <location>
        <begin position="395"/>
        <end position="445"/>
    </location>
</feature>
<name>A0ABR3ZKT1_9PEZI</name>
<feature type="compositionally biased region" description="Low complexity" evidence="2">
    <location>
        <begin position="53"/>
        <end position="85"/>
    </location>
</feature>
<dbReference type="PANTHER" id="PTHR38701">
    <property type="entry name" value="CHROMOSOME 8, WHOLE GENOME SHOTGUN SEQUENCE"/>
    <property type="match status" value="1"/>
</dbReference>
<feature type="compositionally biased region" description="Polar residues" evidence="2">
    <location>
        <begin position="637"/>
        <end position="648"/>
    </location>
</feature>
<proteinExistence type="predicted"/>
<dbReference type="PANTHER" id="PTHR38701:SF1">
    <property type="entry name" value="UP-REGULATED DURING SEPTATION PROTEIN 1 DOMAIN-CONTAINING PROTEIN"/>
    <property type="match status" value="1"/>
</dbReference>
<feature type="compositionally biased region" description="Acidic residues" evidence="2">
    <location>
        <begin position="992"/>
        <end position="1011"/>
    </location>
</feature>
<dbReference type="Proteomes" id="UP001583280">
    <property type="component" value="Unassembled WGS sequence"/>
</dbReference>
<feature type="compositionally biased region" description="Low complexity" evidence="2">
    <location>
        <begin position="273"/>
        <end position="296"/>
    </location>
</feature>
<sequence length="1024" mass="107194">MTEQQPHRRPGRLGNSSHVSLASSTNRLPAARITSKPSTITTAPRSVSSPITLLGTSSRSFRSSSSHSQPLLLSASPRRSSSGSTISIARRATATTAATCAPTSLKPTIASLARGSNFAAPTKSTSARLSASASSPAVSPLAKQQSAAARRRSTPNPGSSTAASPSIVILRTASKPAASSSTTSSVSPTRPLRRSLGPSLAFDHQHVHQSLKRGAKSTISVTSRASSSVSTVSAATLRRASLDNHNLPPSLPSLTSTKVSRTASLNPAPPAITSTKATKSTKSTVKAVSSTVKAVSNPPPKRSSLTASPNASPATSPKNPSGTLSTTSPVTMPVIKAVGSASASASASNPSTTFNSRTLLAPKIAGKPARIGSTISPMAAKKRASLTAANGIASVSSSPIHDNHSQISSNSPKLTSNITPRSGSRQNRVDSNNNALPGPLTPTLERHDHLDADILRRQVVGFASSPATPKDDPDAKFFYASDVNAKLPSAPRLAPPPKQTGFFYANGGAVESSTSKISSPSSAPLLKSSQTNDDLSGKFFYANGAPEPEPSHRSSISSSSASTTSKSMGSKLSTCNLPSSPSLVSASRPLSPPKKSSGNTSSLKSAPQANSPGPPLKPTIQTRPVSISNPPPYLPTNGLSSQRSSMDANQIRGHGRTGSSFSQSELAGSPASTPAQRPLSVSSNEPIPSPPIAPPAMNLASIFQTVEEFEDSGDSDTDHTGCSHSEIDSDSEIDGPSTMVSDSVINARSQRKVQDLEIRNASLEAINRTLERQLRKQQSELRRFRRLTRGGHLGASPAGLELPSQDISMLSDMTEENEQDELTLLEDKGATPSASSVPDAHTDNLDLTEDLDEFDLDSENDNNDDDSFSSSSSSNSTRISGSVQESKAQQRHTRDERRLHLDLSKHHELLIDSQKINQSLKRCLNWTEELIKEGRKALVYQVHVPDTKVGGRVLDPLDLETDDEEAVREYPVFYPRTGAVSPSVAESVVGTDDGEGGSEDSGGDTETETEIDTPVGTVKAGAIE</sequence>
<accession>A0ABR3ZKT1</accession>
<feature type="compositionally biased region" description="Low complexity" evidence="2">
    <location>
        <begin position="171"/>
        <end position="190"/>
    </location>
</feature>
<feature type="coiled-coil region" evidence="1">
    <location>
        <begin position="746"/>
        <end position="787"/>
    </location>
</feature>
<reference evidence="3 4" key="1">
    <citation type="journal article" date="2024" name="IMA Fungus">
        <title>IMA Genome - F19 : A genome assembly and annotation guide to empower mycologists, including annotated draft genome sequences of Ceratocystis pirilliformis, Diaporthe australafricana, Fusarium ophioides, Paecilomyces lecythidis, and Sporothrix stenoceras.</title>
        <authorList>
            <person name="Aylward J."/>
            <person name="Wilson A.M."/>
            <person name="Visagie C.M."/>
            <person name="Spraker J."/>
            <person name="Barnes I."/>
            <person name="Buitendag C."/>
            <person name="Ceriani C."/>
            <person name="Del Mar Angel L."/>
            <person name="du Plessis D."/>
            <person name="Fuchs T."/>
            <person name="Gasser K."/>
            <person name="Kramer D."/>
            <person name="Li W."/>
            <person name="Munsamy K."/>
            <person name="Piso A."/>
            <person name="Price J.L."/>
            <person name="Sonnekus B."/>
            <person name="Thomas C."/>
            <person name="van der Nest A."/>
            <person name="van Dijk A."/>
            <person name="van Heerden A."/>
            <person name="van Vuuren N."/>
            <person name="Yilmaz N."/>
            <person name="Duong T.A."/>
            <person name="van der Merwe N.A."/>
            <person name="Wingfield M.J."/>
            <person name="Wingfield B.D."/>
        </authorList>
    </citation>
    <scope>NUCLEOTIDE SEQUENCE [LARGE SCALE GENOMIC DNA]</scope>
    <source>
        <strain evidence="3 4">CMW 12675</strain>
    </source>
</reference>
<evidence type="ECO:0000256" key="1">
    <source>
        <dbReference type="SAM" id="Coils"/>
    </source>
</evidence>
<feature type="compositionally biased region" description="Polar residues" evidence="2">
    <location>
        <begin position="594"/>
        <end position="611"/>
    </location>
</feature>
<feature type="compositionally biased region" description="Low complexity" evidence="2">
    <location>
        <begin position="553"/>
        <end position="570"/>
    </location>
</feature>
<feature type="region of interest" description="Disordered" evidence="2">
    <location>
        <begin position="983"/>
        <end position="1024"/>
    </location>
</feature>
<keyword evidence="4" id="KW-1185">Reference proteome</keyword>
<feature type="compositionally biased region" description="Polar residues" evidence="2">
    <location>
        <begin position="35"/>
        <end position="51"/>
    </location>
</feature>
<evidence type="ECO:0000313" key="3">
    <source>
        <dbReference type="EMBL" id="KAL1900433.1"/>
    </source>
</evidence>
<feature type="compositionally biased region" description="Polar residues" evidence="2">
    <location>
        <begin position="571"/>
        <end position="585"/>
    </location>
</feature>
<feature type="compositionally biased region" description="Basic and acidic residues" evidence="2">
    <location>
        <begin position="716"/>
        <end position="727"/>
    </location>
</feature>
<feature type="compositionally biased region" description="Low complexity" evidence="2">
    <location>
        <begin position="868"/>
        <end position="877"/>
    </location>
</feature>
<feature type="region of interest" description="Disordered" evidence="2">
    <location>
        <begin position="855"/>
        <end position="896"/>
    </location>
</feature>
<feature type="compositionally biased region" description="Polar residues" evidence="2">
    <location>
        <begin position="154"/>
        <end position="164"/>
    </location>
</feature>
<keyword evidence="1" id="KW-0175">Coiled coil</keyword>